<dbReference type="AlphaFoldDB" id="A0A2W7CEU8"/>
<gene>
    <name evidence="2" type="ORF">B5V02_28535</name>
</gene>
<evidence type="ECO:0000313" key="3">
    <source>
        <dbReference type="Proteomes" id="UP000248616"/>
    </source>
</evidence>
<evidence type="ECO:0000313" key="2">
    <source>
        <dbReference type="EMBL" id="PZV35023.1"/>
    </source>
</evidence>
<dbReference type="Proteomes" id="UP000248616">
    <property type="component" value="Unassembled WGS sequence"/>
</dbReference>
<comment type="caution">
    <text evidence="2">The sequence shown here is derived from an EMBL/GenBank/DDBJ whole genome shotgun (WGS) entry which is preliminary data.</text>
</comment>
<reference evidence="3" key="1">
    <citation type="submission" date="2017-03" db="EMBL/GenBank/DDBJ databases">
        <authorList>
            <person name="Safronova V.I."/>
            <person name="Sazanova A.L."/>
            <person name="Chirak E.R."/>
        </authorList>
    </citation>
    <scope>NUCLEOTIDE SEQUENCE [LARGE SCALE GENOMIC DNA]</scope>
    <source>
        <strain evidence="3">Ach-343</strain>
    </source>
</reference>
<evidence type="ECO:0000256" key="1">
    <source>
        <dbReference type="SAM" id="MobiDB-lite"/>
    </source>
</evidence>
<keyword evidence="3" id="KW-1185">Reference proteome</keyword>
<proteinExistence type="predicted"/>
<feature type="region of interest" description="Disordered" evidence="1">
    <location>
        <begin position="85"/>
        <end position="108"/>
    </location>
</feature>
<dbReference type="EMBL" id="MZXV01000062">
    <property type="protein sequence ID" value="PZV35023.1"/>
    <property type="molecule type" value="Genomic_DNA"/>
</dbReference>
<protein>
    <submittedName>
        <fullName evidence="2">Uncharacterized protein</fullName>
    </submittedName>
</protein>
<organism evidence="2 3">
    <name type="scientific">Mesorhizobium kowhaii</name>
    <dbReference type="NCBI Taxonomy" id="1300272"/>
    <lineage>
        <taxon>Bacteria</taxon>
        <taxon>Pseudomonadati</taxon>
        <taxon>Pseudomonadota</taxon>
        <taxon>Alphaproteobacteria</taxon>
        <taxon>Hyphomicrobiales</taxon>
        <taxon>Phyllobacteriaceae</taxon>
        <taxon>Mesorhizobium</taxon>
    </lineage>
</organism>
<name>A0A2W7CEU8_9HYPH</name>
<accession>A0A2W7CEU8</accession>
<sequence length="108" mass="11809">MRSKRMSVGTALEQLLRLIYRRAMKLAALPEDERDSHYDLIRLSCCAAAEHIGQSPDEAAITANDMVAFVRALVGIIEVGCGSDQARSADLPPPARHFGSRENGTTRI</sequence>